<keyword evidence="5 7" id="KW-0378">Hydrolase</keyword>
<dbReference type="GO" id="GO:0004526">
    <property type="term" value="F:ribonuclease P activity"/>
    <property type="evidence" value="ECO:0007669"/>
    <property type="project" value="UniProtKB-UniRule"/>
</dbReference>
<evidence type="ECO:0000256" key="8">
    <source>
        <dbReference type="NCBIfam" id="TIGR00188"/>
    </source>
</evidence>
<evidence type="ECO:0000256" key="4">
    <source>
        <dbReference type="ARBA" id="ARBA00022759"/>
    </source>
</evidence>
<evidence type="ECO:0000313" key="9">
    <source>
        <dbReference type="EMBL" id="OGL43385.1"/>
    </source>
</evidence>
<dbReference type="Proteomes" id="UP000178526">
    <property type="component" value="Unassembled WGS sequence"/>
</dbReference>
<keyword evidence="4 7" id="KW-0255">Endonuclease</keyword>
<comment type="catalytic activity">
    <reaction evidence="7">
        <text>Endonucleolytic cleavage of RNA, removing 5'-extranucleotides from tRNA precursor.</text>
        <dbReference type="EC" id="3.1.26.5"/>
    </reaction>
</comment>
<evidence type="ECO:0000256" key="3">
    <source>
        <dbReference type="ARBA" id="ARBA00022722"/>
    </source>
</evidence>
<dbReference type="PROSITE" id="PS00648">
    <property type="entry name" value="RIBONUCLEASE_P"/>
    <property type="match status" value="1"/>
</dbReference>
<dbReference type="InterPro" id="IPR000100">
    <property type="entry name" value="RNase_P"/>
</dbReference>
<evidence type="ECO:0000256" key="7">
    <source>
        <dbReference type="HAMAP-Rule" id="MF_00227"/>
    </source>
</evidence>
<sequence>MKKVNSLKPSERIKKYSEFKRVFAKGKSVDSGHLRFYFTPNDLGFSRIGLSLSRKVGNAVKRNRIKRLTREVFRKQKKRFKNGCDILVVGREAIPEISLTEMETIFSEALSKSRVEVE</sequence>
<proteinExistence type="inferred from homology"/>
<comment type="similarity">
    <text evidence="7">Belongs to the RnpA family.</text>
</comment>
<dbReference type="InterPro" id="IPR020539">
    <property type="entry name" value="RNase_P_CS"/>
</dbReference>
<reference evidence="9 10" key="1">
    <citation type="journal article" date="2016" name="Nat. Commun.">
        <title>Thousands of microbial genomes shed light on interconnected biogeochemical processes in an aquifer system.</title>
        <authorList>
            <person name="Anantharaman K."/>
            <person name="Brown C.T."/>
            <person name="Hug L.A."/>
            <person name="Sharon I."/>
            <person name="Castelle C.J."/>
            <person name="Probst A.J."/>
            <person name="Thomas B.C."/>
            <person name="Singh A."/>
            <person name="Wilkins M.J."/>
            <person name="Karaoz U."/>
            <person name="Brodie E.L."/>
            <person name="Williams K.H."/>
            <person name="Hubbard S.S."/>
            <person name="Banfield J.F."/>
        </authorList>
    </citation>
    <scope>NUCLEOTIDE SEQUENCE [LARGE SCALE GENOMIC DNA]</scope>
</reference>
<name>A0A1F7RP98_9BACT</name>
<dbReference type="Gene3D" id="3.30.230.10">
    <property type="match status" value="1"/>
</dbReference>
<evidence type="ECO:0000256" key="1">
    <source>
        <dbReference type="ARBA" id="ARBA00002663"/>
    </source>
</evidence>
<comment type="caution">
    <text evidence="9">The sequence shown here is derived from an EMBL/GenBank/DDBJ whole genome shotgun (WGS) entry which is preliminary data.</text>
</comment>
<evidence type="ECO:0000256" key="6">
    <source>
        <dbReference type="ARBA" id="ARBA00022884"/>
    </source>
</evidence>
<dbReference type="InterPro" id="IPR020568">
    <property type="entry name" value="Ribosomal_Su5_D2-typ_SF"/>
</dbReference>
<dbReference type="PANTHER" id="PTHR33992:SF1">
    <property type="entry name" value="RIBONUCLEASE P PROTEIN COMPONENT"/>
    <property type="match status" value="1"/>
</dbReference>
<dbReference type="InterPro" id="IPR014721">
    <property type="entry name" value="Ribsml_uS5_D2-typ_fold_subgr"/>
</dbReference>
<accession>A0A1F7RP98</accession>
<dbReference type="PANTHER" id="PTHR33992">
    <property type="entry name" value="RIBONUCLEASE P PROTEIN COMPONENT"/>
    <property type="match status" value="1"/>
</dbReference>
<comment type="subunit">
    <text evidence="7">Consists of a catalytic RNA component (M1 or rnpB) and a protein subunit.</text>
</comment>
<dbReference type="AlphaFoldDB" id="A0A1F7RP98"/>
<dbReference type="EC" id="3.1.26.5" evidence="7 8"/>
<dbReference type="GO" id="GO:0000049">
    <property type="term" value="F:tRNA binding"/>
    <property type="evidence" value="ECO:0007669"/>
    <property type="project" value="UniProtKB-UniRule"/>
</dbReference>
<dbReference type="HAMAP" id="MF_00227">
    <property type="entry name" value="RNase_P"/>
    <property type="match status" value="1"/>
</dbReference>
<dbReference type="GO" id="GO:0042781">
    <property type="term" value="F:3'-tRNA processing endoribonuclease activity"/>
    <property type="evidence" value="ECO:0007669"/>
    <property type="project" value="TreeGrafter"/>
</dbReference>
<gene>
    <name evidence="7" type="primary">rnpA</name>
    <name evidence="9" type="ORF">A2042_03840</name>
</gene>
<dbReference type="NCBIfam" id="TIGR00188">
    <property type="entry name" value="rnpA"/>
    <property type="match status" value="1"/>
</dbReference>
<dbReference type="SUPFAM" id="SSF54211">
    <property type="entry name" value="Ribosomal protein S5 domain 2-like"/>
    <property type="match status" value="1"/>
</dbReference>
<keyword evidence="6 7" id="KW-0694">RNA-binding</keyword>
<keyword evidence="2 7" id="KW-0819">tRNA processing</keyword>
<protein>
    <recommendedName>
        <fullName evidence="7 8">Ribonuclease P protein component</fullName>
        <shortName evidence="7">RNase P protein</shortName>
        <shortName evidence="7">RNaseP protein</shortName>
        <ecNumber evidence="7 8">3.1.26.5</ecNumber>
    </recommendedName>
    <alternativeName>
        <fullName evidence="7">Protein C5</fullName>
    </alternativeName>
</protein>
<dbReference type="Pfam" id="PF00825">
    <property type="entry name" value="Ribonuclease_P"/>
    <property type="match status" value="1"/>
</dbReference>
<dbReference type="EMBL" id="MGDB01000002">
    <property type="protein sequence ID" value="OGL43385.1"/>
    <property type="molecule type" value="Genomic_DNA"/>
</dbReference>
<dbReference type="GO" id="GO:0001682">
    <property type="term" value="P:tRNA 5'-leader removal"/>
    <property type="evidence" value="ECO:0007669"/>
    <property type="project" value="UniProtKB-UniRule"/>
</dbReference>
<comment type="function">
    <text evidence="1 7">RNaseP catalyzes the removal of the 5'-leader sequence from pre-tRNA to produce the mature 5'-terminus. It can also cleave other RNA substrates such as 4.5S RNA. The protein component plays an auxiliary but essential role in vivo by binding to the 5'-leader sequence and broadening the substrate specificity of the ribozyme.</text>
</comment>
<keyword evidence="3 7" id="KW-0540">Nuclease</keyword>
<organism evidence="9 10">
    <name type="scientific">Candidatus Schekmanbacteria bacterium GWA2_38_11</name>
    <dbReference type="NCBI Taxonomy" id="1817876"/>
    <lineage>
        <taxon>Bacteria</taxon>
        <taxon>Candidatus Schekmaniibacteriota</taxon>
    </lineage>
</organism>
<dbReference type="GO" id="GO:0030677">
    <property type="term" value="C:ribonuclease P complex"/>
    <property type="evidence" value="ECO:0007669"/>
    <property type="project" value="TreeGrafter"/>
</dbReference>
<evidence type="ECO:0000256" key="2">
    <source>
        <dbReference type="ARBA" id="ARBA00022694"/>
    </source>
</evidence>
<evidence type="ECO:0000256" key="5">
    <source>
        <dbReference type="ARBA" id="ARBA00022801"/>
    </source>
</evidence>
<evidence type="ECO:0000313" key="10">
    <source>
        <dbReference type="Proteomes" id="UP000178526"/>
    </source>
</evidence>